<dbReference type="PROSITE" id="PS51318">
    <property type="entry name" value="TAT"/>
    <property type="match status" value="1"/>
</dbReference>
<name>A0A0E3T7D6_9POXV</name>
<accession>A0A0E3T7D6</accession>
<evidence type="ECO:0000313" key="1">
    <source>
        <dbReference type="EMBL" id="AKC03300.1"/>
    </source>
</evidence>
<dbReference type="EMBL" id="KM875471">
    <property type="protein sequence ID" value="AKC03300.1"/>
    <property type="molecule type" value="Genomic_DNA"/>
</dbReference>
<protein>
    <submittedName>
        <fullName evidence="1">Uncharacterized protein</fullName>
    </submittedName>
</protein>
<reference evidence="1 2" key="1">
    <citation type="journal article" date="2015" name="Arch. Virol.">
        <title>Coinfection with multiple strains of bovine papular stomatitis virus.</title>
        <authorList>
            <person name="Huang T."/>
            <person name="Tulman E.R."/>
            <person name="Diel D.G."/>
            <person name="Khatiwada S."/>
            <person name="Sims W."/>
            <person name="Edwards J.F."/>
            <person name="Wen X."/>
            <person name="Kutish G.F."/>
            <person name="Rock D.L."/>
            <person name="Delhon G."/>
        </authorList>
    </citation>
    <scope>NUCLEOTIDE SEQUENCE [LARGE SCALE GENOMIC DNA]</scope>
    <source>
        <strain evidence="1">BV-TX09c5</strain>
    </source>
</reference>
<sequence length="147" mass="14741">MSALRRLAAAAALVALGLLLGALFRPAAPALPAAFVEPGPARADGSAELVCLVVGGAQHMAAVEAAGAALSPAYPAAAGVRASFASARKGPLLLQEVTVAVQDVAALDADAEFACVAFAGGFRAAAAYARPVAGWREQLARLHREEL</sequence>
<dbReference type="InterPro" id="IPR006311">
    <property type="entry name" value="TAT_signal"/>
</dbReference>
<dbReference type="Proteomes" id="UP000136698">
    <property type="component" value="Segment"/>
</dbReference>
<organism evidence="1 2">
    <name type="scientific">Bovine papular stomatitis virus</name>
    <dbReference type="NCBI Taxonomy" id="129727"/>
    <lineage>
        <taxon>Viruses</taxon>
        <taxon>Varidnaviria</taxon>
        <taxon>Bamfordvirae</taxon>
        <taxon>Nucleocytoviricota</taxon>
        <taxon>Pokkesviricetes</taxon>
        <taxon>Chitovirales</taxon>
        <taxon>Poxviridae</taxon>
        <taxon>Chordopoxvirinae</taxon>
        <taxon>Parapoxvirus</taxon>
        <taxon>Parapoxvirus bovinestomatitis</taxon>
    </lineage>
</organism>
<proteinExistence type="predicted"/>
<evidence type="ECO:0000313" key="2">
    <source>
        <dbReference type="Proteomes" id="UP000136698"/>
    </source>
</evidence>
<gene>
    <name evidence="1" type="ORF">BVTX09c5_001</name>
</gene>